<dbReference type="PROSITE" id="PS51740">
    <property type="entry name" value="SPOVT_ABRB"/>
    <property type="match status" value="1"/>
</dbReference>
<gene>
    <name evidence="3" type="ORF">BN940_09126</name>
</gene>
<keyword evidence="4" id="KW-1185">Reference proteome</keyword>
<dbReference type="RefSeq" id="WP_043682213.1">
    <property type="nucleotide sequence ID" value="NZ_HG916765.1"/>
</dbReference>
<name>W8X4B3_CASD6</name>
<evidence type="ECO:0000313" key="4">
    <source>
        <dbReference type="Proteomes" id="UP000019805"/>
    </source>
</evidence>
<dbReference type="GO" id="GO:0003677">
    <property type="term" value="F:DNA binding"/>
    <property type="evidence" value="ECO:0007669"/>
    <property type="project" value="UniProtKB-UniRule"/>
</dbReference>
<dbReference type="InterPro" id="IPR007159">
    <property type="entry name" value="SpoVT-AbrB_dom"/>
</dbReference>
<keyword evidence="1" id="KW-0238">DNA-binding</keyword>
<organism evidence="3 4">
    <name type="scientific">Castellaniella defragrans (strain DSM 12143 / CCUG 39792 / 65Phen)</name>
    <name type="common">Alcaligenes defragrans</name>
    <dbReference type="NCBI Taxonomy" id="1437824"/>
    <lineage>
        <taxon>Bacteria</taxon>
        <taxon>Pseudomonadati</taxon>
        <taxon>Pseudomonadota</taxon>
        <taxon>Betaproteobacteria</taxon>
        <taxon>Burkholderiales</taxon>
        <taxon>Alcaligenaceae</taxon>
        <taxon>Castellaniella</taxon>
    </lineage>
</organism>
<dbReference type="Pfam" id="PF04014">
    <property type="entry name" value="MazE_antitoxin"/>
    <property type="match status" value="1"/>
</dbReference>
<dbReference type="Proteomes" id="UP000019805">
    <property type="component" value="Chromosome"/>
</dbReference>
<sequence length="87" mass="9391">MQVTEKGQVTIPKRLREAAGILPGSQVSFALEGGKIIIQKAGMGMGDRRKALRAAAAKVRSSLDAPFRQMDSEAIIAFLRPSDEDHV</sequence>
<proteinExistence type="predicted"/>
<dbReference type="AlphaFoldDB" id="W8X4B3"/>
<evidence type="ECO:0000259" key="2">
    <source>
        <dbReference type="PROSITE" id="PS51740"/>
    </source>
</evidence>
<dbReference type="NCBIfam" id="TIGR01439">
    <property type="entry name" value="lp_hng_hel_AbrB"/>
    <property type="match status" value="1"/>
</dbReference>
<dbReference type="SMART" id="SM00966">
    <property type="entry name" value="SpoVT_AbrB"/>
    <property type="match status" value="1"/>
</dbReference>
<dbReference type="STRING" id="1437824.BN940_09126"/>
<dbReference type="InterPro" id="IPR037914">
    <property type="entry name" value="SpoVT-AbrB_sf"/>
</dbReference>
<dbReference type="OrthoDB" id="9811597at2"/>
<evidence type="ECO:0000256" key="1">
    <source>
        <dbReference type="PROSITE-ProRule" id="PRU01076"/>
    </source>
</evidence>
<dbReference type="SUPFAM" id="SSF89447">
    <property type="entry name" value="AbrB/MazE/MraZ-like"/>
    <property type="match status" value="1"/>
</dbReference>
<dbReference type="KEGG" id="cdn:BN940_09126"/>
<dbReference type="HOGENOM" id="CLU_158484_5_1_4"/>
<evidence type="ECO:0000313" key="3">
    <source>
        <dbReference type="EMBL" id="CDM24286.1"/>
    </source>
</evidence>
<protein>
    <recommendedName>
        <fullName evidence="2">SpoVT-AbrB domain-containing protein</fullName>
    </recommendedName>
</protein>
<dbReference type="EMBL" id="HG916765">
    <property type="protein sequence ID" value="CDM24286.1"/>
    <property type="molecule type" value="Genomic_DNA"/>
</dbReference>
<dbReference type="Gene3D" id="2.10.260.10">
    <property type="match status" value="1"/>
</dbReference>
<accession>W8X4B3</accession>
<reference evidence="3 4" key="1">
    <citation type="journal article" date="2014" name="BMC Microbiol.">
        <title>The oxygen-independent metabolism of cyclic monoterpenes in Castellaniella defragrans 65Phen.</title>
        <authorList>
            <person name="Petasch J."/>
            <person name="Disch E.M."/>
            <person name="Markert S."/>
            <person name="Becher D."/>
            <person name="Schweder T."/>
            <person name="Huttel B."/>
            <person name="Reinhardt R."/>
            <person name="Harder J."/>
        </authorList>
    </citation>
    <scope>NUCLEOTIDE SEQUENCE [LARGE SCALE GENOMIC DNA]</scope>
    <source>
        <strain evidence="3">65Phen</strain>
    </source>
</reference>
<feature type="domain" description="SpoVT-AbrB" evidence="2">
    <location>
        <begin position="1"/>
        <end position="43"/>
    </location>
</feature>